<reference evidence="1" key="1">
    <citation type="submission" date="2021-01" db="EMBL/GenBank/DDBJ databases">
        <authorList>
            <consortium name="Genoscope - CEA"/>
            <person name="William W."/>
        </authorList>
    </citation>
    <scope>NUCLEOTIDE SEQUENCE</scope>
</reference>
<sequence length="307" mass="36991">MLYQTMMQRAEIQFDSCKQSIKNSIDENSIGIKYKKQLEKKKFFILEKLDYYLQKLINDDGNVITLYCDFNFDEKLTLFLKAGDIKQEFINSSSPSYFCGKKNQLDLHQQLLVIRENILKEFEKYNSFLILNEKKPQNQDIWSQADYFLKNNTQQAADKCKEEAEKCRKNMVKQLIKNDDLSQYLEFQFYLEIYHNYFDDLSVQKRNEIFQQFKQLMVILKENGSAFQMNQYIQNNMLFYKNKRFVINKPMDPSLNIPIFLWEEIQSYQLQGLILCLMVDLDKTSLNFKVIRDIVRELQRRQQKRIV</sequence>
<name>A0A8S1LI26_9CILI</name>
<dbReference type="AlphaFoldDB" id="A0A8S1LI26"/>
<protein>
    <submittedName>
        <fullName evidence="1">Uncharacterized protein</fullName>
    </submittedName>
</protein>
<proteinExistence type="predicted"/>
<evidence type="ECO:0000313" key="2">
    <source>
        <dbReference type="Proteomes" id="UP000692954"/>
    </source>
</evidence>
<comment type="caution">
    <text evidence="1">The sequence shown here is derived from an EMBL/GenBank/DDBJ whole genome shotgun (WGS) entry which is preliminary data.</text>
</comment>
<evidence type="ECO:0000313" key="1">
    <source>
        <dbReference type="EMBL" id="CAD8065915.1"/>
    </source>
</evidence>
<gene>
    <name evidence="1" type="ORF">PSON_ATCC_30995.1.T0210035</name>
</gene>
<accession>A0A8S1LI26</accession>
<organism evidence="1 2">
    <name type="scientific">Paramecium sonneborni</name>
    <dbReference type="NCBI Taxonomy" id="65129"/>
    <lineage>
        <taxon>Eukaryota</taxon>
        <taxon>Sar</taxon>
        <taxon>Alveolata</taxon>
        <taxon>Ciliophora</taxon>
        <taxon>Intramacronucleata</taxon>
        <taxon>Oligohymenophorea</taxon>
        <taxon>Peniculida</taxon>
        <taxon>Parameciidae</taxon>
        <taxon>Paramecium</taxon>
    </lineage>
</organism>
<keyword evidence="2" id="KW-1185">Reference proteome</keyword>
<dbReference type="EMBL" id="CAJJDN010000021">
    <property type="protein sequence ID" value="CAD8065915.1"/>
    <property type="molecule type" value="Genomic_DNA"/>
</dbReference>
<dbReference type="Proteomes" id="UP000692954">
    <property type="component" value="Unassembled WGS sequence"/>
</dbReference>